<name>A0A6J5MWE2_9CAUD</name>
<protein>
    <submittedName>
        <fullName evidence="4">Portal_HK97, phage portal protein, HK97 family</fullName>
    </submittedName>
</protein>
<dbReference type="InterPro" id="IPR006944">
    <property type="entry name" value="Phage/GTA_portal"/>
</dbReference>
<keyword evidence="1" id="KW-1188">Viral release from host cell</keyword>
<keyword evidence="1" id="KW-0118">Viral capsid assembly</keyword>
<evidence type="ECO:0000256" key="1">
    <source>
        <dbReference type="ARBA" id="ARBA00022950"/>
    </source>
</evidence>
<evidence type="ECO:0000256" key="3">
    <source>
        <dbReference type="ARBA" id="ARBA00023219"/>
    </source>
</evidence>
<dbReference type="Pfam" id="PF04860">
    <property type="entry name" value="Phage_portal"/>
    <property type="match status" value="1"/>
</dbReference>
<gene>
    <name evidence="4" type="ORF">UFOVP597_7</name>
</gene>
<keyword evidence="2" id="KW-1171">Viral genome ejection through host cell envelope</keyword>
<organism evidence="4">
    <name type="scientific">uncultured Caudovirales phage</name>
    <dbReference type="NCBI Taxonomy" id="2100421"/>
    <lineage>
        <taxon>Viruses</taxon>
        <taxon>Duplodnaviria</taxon>
        <taxon>Heunggongvirae</taxon>
        <taxon>Uroviricota</taxon>
        <taxon>Caudoviricetes</taxon>
        <taxon>Peduoviridae</taxon>
        <taxon>Maltschvirus</taxon>
        <taxon>Maltschvirus maltsch</taxon>
    </lineage>
</organism>
<dbReference type="EMBL" id="LR796564">
    <property type="protein sequence ID" value="CAB4151234.1"/>
    <property type="molecule type" value="Genomic_DNA"/>
</dbReference>
<reference evidence="4" key="1">
    <citation type="submission" date="2020-04" db="EMBL/GenBank/DDBJ databases">
        <authorList>
            <person name="Chiriac C."/>
            <person name="Salcher M."/>
            <person name="Ghai R."/>
            <person name="Kavagutti S V."/>
        </authorList>
    </citation>
    <scope>NUCLEOTIDE SEQUENCE</scope>
</reference>
<proteinExistence type="predicted"/>
<evidence type="ECO:0000256" key="2">
    <source>
        <dbReference type="ARBA" id="ARBA00023009"/>
    </source>
</evidence>
<sequence length="408" mass="46540">MNFNFWDAFFGNNQNNSKRFIDNFASNSLSGNRYINEYFGQKKAVWIDTSKAFQLYIDIPELRTVVNRKAKMISSGIPKLYNDKDEIIEDHWVLDLIKNPNPTQCWDEVIYSMAVNDALYSTAFLYAPKRSFGIVNLIMPLASNKMQINTSGRTLKQMDKGGLISSYVYNYSDESPQKLEFEEVIMLQTTDGMNLLNPVSIIDSLKYPLSNLQASYNKRNVLLENIGSIGILSAKKSDIGGALPVTPEEKKQIQRDWYNRSKDEVIITESELDWHPMSFPTKDLMLFEELTADKLAIIDAFGLNYYVFSNEKGSTFSNVRDGIRMAYTDTIIPESDKIYDNLTEQLGLDKEGLRLKAHFDHIPVLQSDVLEESQSLNTRAEALNKIVLAGVILSEDEKRSLLFGKFNL</sequence>
<evidence type="ECO:0000313" key="4">
    <source>
        <dbReference type="EMBL" id="CAB4151234.1"/>
    </source>
</evidence>
<keyword evidence="2" id="KW-1160">Virus entry into host cell</keyword>
<keyword evidence="2" id="KW-1162">Viral penetration into host cytoplasm</keyword>
<keyword evidence="3" id="KW-0231">Viral genome packaging</keyword>
<accession>A0A6J5MWE2</accession>